<comment type="caution">
    <text evidence="3">The sequence shown here is derived from an EMBL/GenBank/DDBJ whole genome shotgun (WGS) entry which is preliminary data.</text>
</comment>
<organism evidence="3 4">
    <name type="scientific">Vibrio splendidus</name>
    <dbReference type="NCBI Taxonomy" id="29497"/>
    <lineage>
        <taxon>Bacteria</taxon>
        <taxon>Pseudomonadati</taxon>
        <taxon>Pseudomonadota</taxon>
        <taxon>Gammaproteobacteria</taxon>
        <taxon>Vibrionales</taxon>
        <taxon>Vibrionaceae</taxon>
        <taxon>Vibrio</taxon>
    </lineage>
</organism>
<dbReference type="Gene3D" id="1.20.1600.10">
    <property type="entry name" value="Outer membrane efflux proteins (OEP)"/>
    <property type="match status" value="1"/>
</dbReference>
<keyword evidence="2" id="KW-0732">Signal</keyword>
<evidence type="ECO:0000256" key="2">
    <source>
        <dbReference type="RuleBase" id="RU362097"/>
    </source>
</evidence>
<dbReference type="SUPFAM" id="SSF56954">
    <property type="entry name" value="Outer membrane efflux proteins (OEP)"/>
    <property type="match status" value="1"/>
</dbReference>
<proteinExistence type="inferred from homology"/>
<feature type="signal peptide" evidence="2">
    <location>
        <begin position="1"/>
        <end position="24"/>
    </location>
</feature>
<accession>A0A2N7FLM2</accession>
<dbReference type="EMBL" id="MCWU01000006">
    <property type="protein sequence ID" value="PMJ70207.1"/>
    <property type="molecule type" value="Genomic_DNA"/>
</dbReference>
<evidence type="ECO:0000313" key="3">
    <source>
        <dbReference type="EMBL" id="PMJ70207.1"/>
    </source>
</evidence>
<dbReference type="PANTHER" id="PTHR30203">
    <property type="entry name" value="OUTER MEMBRANE CATION EFFLUX PROTEIN"/>
    <property type="match status" value="1"/>
</dbReference>
<dbReference type="InterPro" id="IPR010131">
    <property type="entry name" value="MdtP/NodT-like"/>
</dbReference>
<dbReference type="NCBIfam" id="TIGR01845">
    <property type="entry name" value="outer_NodT"/>
    <property type="match status" value="1"/>
</dbReference>
<evidence type="ECO:0008006" key="5">
    <source>
        <dbReference type="Google" id="ProtNLM"/>
    </source>
</evidence>
<dbReference type="Gene3D" id="2.20.200.10">
    <property type="entry name" value="Outer membrane efflux proteins (OEP)"/>
    <property type="match status" value="1"/>
</dbReference>
<keyword evidence="2" id="KW-0812">Transmembrane</keyword>
<dbReference type="GO" id="GO:0015562">
    <property type="term" value="F:efflux transmembrane transporter activity"/>
    <property type="evidence" value="ECO:0007669"/>
    <property type="project" value="InterPro"/>
</dbReference>
<feature type="chain" id="PRO_5014494445" description="RND transporter" evidence="2">
    <location>
        <begin position="25"/>
        <end position="523"/>
    </location>
</feature>
<reference evidence="4" key="1">
    <citation type="submission" date="2016-07" db="EMBL/GenBank/DDBJ databases">
        <title>Nontailed viruses are major unrecognized killers of bacteria in the ocean.</title>
        <authorList>
            <person name="Kauffman K."/>
            <person name="Hussain F."/>
            <person name="Yang J."/>
            <person name="Arevalo P."/>
            <person name="Brown J."/>
            <person name="Cutler M."/>
            <person name="Kelly L."/>
            <person name="Polz M.F."/>
        </authorList>
    </citation>
    <scope>NUCLEOTIDE SEQUENCE [LARGE SCALE GENOMIC DNA]</scope>
    <source>
        <strain evidence="4">10N.261.55.E11</strain>
    </source>
</reference>
<keyword evidence="2" id="KW-0449">Lipoprotein</keyword>
<dbReference type="Proteomes" id="UP000235330">
    <property type="component" value="Unassembled WGS sequence"/>
</dbReference>
<dbReference type="Pfam" id="PF02321">
    <property type="entry name" value="OEP"/>
    <property type="match status" value="2"/>
</dbReference>
<sequence length="523" mass="57087">MYLLPRFKVAPIALALLLTGCAVGPDYEEPQTTIAETFLYSQDGVSSNETNEQHNHWWKQFNDPTLNQLVTDVQSQNIPLKLAAERINMANSYKSVVESFKVPTVNVGGGYYNYQLSENDSLLGPVFGASDAVQSATGMSLLEAQHDGGFLGASIAWEVDLFGRIDRQSNAATIRVEQAEIFQSGLNTLITADLIHNYLQYRGAQERKAIALENIEDQTQTLELVTKVVRSGYGSELDLAQAKAMLAGTESIVPQLEIAEQVHKQRIAVLLGESLTNVDKRLAGEFTLPRMTDVIPTGLPSDLLEQRPDIRIAEREMAAINEELGASIANRYPKFFLTGTPGVTAGSFDDLFSSDSFGWAASAGISWNVFDGGRGEALVEMNEARFKSAALNYQHSVDSAFAEVDSSLFAYGRSQENQKRIDEATDAVDNAVSKAKSLYKAGLVDYLSVLDAQRQQKMMQDRQVAAKLQTANTTIAVYKALGGDWKVANETKSLKSTEAVAAAEVNSNEQKGEIETVDLASIN</sequence>
<comment type="similarity">
    <text evidence="1 2">Belongs to the outer membrane factor (OMF) (TC 1.B.17) family.</text>
</comment>
<keyword evidence="2" id="KW-0564">Palmitate</keyword>
<dbReference type="GO" id="GO:0009279">
    <property type="term" value="C:cell outer membrane"/>
    <property type="evidence" value="ECO:0007669"/>
    <property type="project" value="UniProtKB-SubCell"/>
</dbReference>
<keyword evidence="2" id="KW-0472">Membrane</keyword>
<dbReference type="InterPro" id="IPR003423">
    <property type="entry name" value="OMP_efflux"/>
</dbReference>
<dbReference type="PROSITE" id="PS51257">
    <property type="entry name" value="PROKAR_LIPOPROTEIN"/>
    <property type="match status" value="1"/>
</dbReference>
<protein>
    <recommendedName>
        <fullName evidence="5">RND transporter</fullName>
    </recommendedName>
</protein>
<name>A0A2N7FLM2_VIBSP</name>
<dbReference type="PANTHER" id="PTHR30203:SF25">
    <property type="entry name" value="OUTER MEMBRANE PROTEIN-RELATED"/>
    <property type="match status" value="1"/>
</dbReference>
<evidence type="ECO:0000313" key="4">
    <source>
        <dbReference type="Proteomes" id="UP000235330"/>
    </source>
</evidence>
<keyword evidence="2" id="KW-1134">Transmembrane beta strand</keyword>
<comment type="subcellular location">
    <subcellularLocation>
        <location evidence="2">Cell outer membrane</location>
        <topology evidence="2">Lipid-anchor</topology>
    </subcellularLocation>
</comment>
<gene>
    <name evidence="3" type="ORF">BCU17_10690</name>
</gene>
<dbReference type="AlphaFoldDB" id="A0A2N7FLM2"/>
<evidence type="ECO:0000256" key="1">
    <source>
        <dbReference type="ARBA" id="ARBA00007613"/>
    </source>
</evidence>